<dbReference type="CDD" id="cd00130">
    <property type="entry name" value="PAS"/>
    <property type="match status" value="2"/>
</dbReference>
<dbReference type="GO" id="GO:0043565">
    <property type="term" value="F:sequence-specific DNA binding"/>
    <property type="evidence" value="ECO:0007669"/>
    <property type="project" value="InterPro"/>
</dbReference>
<feature type="domain" description="PAS" evidence="8">
    <location>
        <begin position="30"/>
        <end position="69"/>
    </location>
</feature>
<dbReference type="SMART" id="SM00382">
    <property type="entry name" value="AAA"/>
    <property type="match status" value="1"/>
</dbReference>
<dbReference type="SUPFAM" id="SSF55785">
    <property type="entry name" value="PYP-like sensor domain (PAS domain)"/>
    <property type="match status" value="2"/>
</dbReference>
<keyword evidence="10" id="KW-1185">Reference proteome</keyword>
<evidence type="ECO:0000259" key="8">
    <source>
        <dbReference type="PROSITE" id="PS50112"/>
    </source>
</evidence>
<dbReference type="InterPro" id="IPR027417">
    <property type="entry name" value="P-loop_NTPase"/>
</dbReference>
<dbReference type="PROSITE" id="PS00688">
    <property type="entry name" value="SIGMA54_INTERACT_3"/>
    <property type="match status" value="1"/>
</dbReference>
<dbReference type="PRINTS" id="PR01590">
    <property type="entry name" value="HTHFIS"/>
</dbReference>
<dbReference type="Pfam" id="PF00158">
    <property type="entry name" value="Sigma54_activat"/>
    <property type="match status" value="1"/>
</dbReference>
<dbReference type="STRING" id="415015.SAMN05660462_00631"/>
<evidence type="ECO:0000313" key="10">
    <source>
        <dbReference type="Proteomes" id="UP000198625"/>
    </source>
</evidence>
<dbReference type="Gene3D" id="1.10.10.60">
    <property type="entry name" value="Homeodomain-like"/>
    <property type="match status" value="1"/>
</dbReference>
<evidence type="ECO:0000256" key="1">
    <source>
        <dbReference type="ARBA" id="ARBA00022741"/>
    </source>
</evidence>
<dbReference type="EMBL" id="FNQE01000004">
    <property type="protein sequence ID" value="SDY67561.1"/>
    <property type="molecule type" value="Genomic_DNA"/>
</dbReference>
<evidence type="ECO:0000313" key="9">
    <source>
        <dbReference type="EMBL" id="SDY67561.1"/>
    </source>
</evidence>
<sequence length="580" mass="65935">MEDLHQRALEYYDKVLNHLQMIIDNVFDGIIIESKGRVIFCNEPFEKIVGLKKEDIVDKSLSSILKDEELISVISQSANTEKIEISIGKKQILFMKSAIQISDSISSNILVFKDITMENFSQAFSKELTGNLEVLEELYSHAYHGMAVVDDEGKIIKWDYEELLGYKEEEVLGKYAPDIIENTRLHIVAKTGKKEICDLQLVNGRYLITSRIPIVRNDKVIGAVGTVFFKNVDELKNLVSKIEVLENTVNKYKSEISRLYKTKYSFDDIITKNKKMLSIREVAKKAARSNSTVLIQGESGTGKEFFAHAIHDGSQRKYGPFVTINCAAIPRELLESELFGYEEGAFTGARKHGKMGKFELANGGSILLDEIGSMPIEMQAKLLRVLEAREFERVGGTNRINLDVRIIASTNESLEEQVKLGKFRQDLYYRLNVILVEIPPLRDRIEDIGVLSQNILENLSRDLMIGVRRFAPETIEVLMKHDWPGNVRELRNAIERAINIAQGDVIYPEYLPDYILDKADFNKHQIVEGGLLKNIVAKAEMDAIIKILRECEDNKTLAAKKLGIHRTVLYKKIDAYNINN</sequence>
<keyword evidence="4" id="KW-0238">DNA-binding</keyword>
<feature type="coiled-coil region" evidence="6">
    <location>
        <begin position="235"/>
        <end position="262"/>
    </location>
</feature>
<dbReference type="Pfam" id="PF13426">
    <property type="entry name" value="PAS_9"/>
    <property type="match status" value="2"/>
</dbReference>
<dbReference type="RefSeq" id="WP_208975187.1">
    <property type="nucleotide sequence ID" value="NZ_FNQE01000004.1"/>
</dbReference>
<dbReference type="PANTHER" id="PTHR32071">
    <property type="entry name" value="TRANSCRIPTIONAL REGULATORY PROTEIN"/>
    <property type="match status" value="1"/>
</dbReference>
<keyword evidence="1" id="KW-0547">Nucleotide-binding</keyword>
<evidence type="ECO:0000256" key="6">
    <source>
        <dbReference type="SAM" id="Coils"/>
    </source>
</evidence>
<keyword evidence="5" id="KW-0804">Transcription</keyword>
<dbReference type="Gene3D" id="3.30.450.20">
    <property type="entry name" value="PAS domain"/>
    <property type="match status" value="2"/>
</dbReference>
<dbReference type="Proteomes" id="UP000198625">
    <property type="component" value="Unassembled WGS sequence"/>
</dbReference>
<evidence type="ECO:0000256" key="3">
    <source>
        <dbReference type="ARBA" id="ARBA00023015"/>
    </source>
</evidence>
<dbReference type="Gene3D" id="1.10.8.60">
    <property type="match status" value="1"/>
</dbReference>
<dbReference type="Pfam" id="PF25601">
    <property type="entry name" value="AAA_lid_14"/>
    <property type="match status" value="1"/>
</dbReference>
<keyword evidence="2" id="KW-0067">ATP-binding</keyword>
<dbReference type="PROSITE" id="PS50112">
    <property type="entry name" value="PAS"/>
    <property type="match status" value="1"/>
</dbReference>
<dbReference type="InterPro" id="IPR000014">
    <property type="entry name" value="PAS"/>
</dbReference>
<dbReference type="InterPro" id="IPR002078">
    <property type="entry name" value="Sigma_54_int"/>
</dbReference>
<gene>
    <name evidence="9" type="ORF">SAMN05660462_00631</name>
</gene>
<dbReference type="InterPro" id="IPR003593">
    <property type="entry name" value="AAA+_ATPase"/>
</dbReference>
<dbReference type="CDD" id="cd00009">
    <property type="entry name" value="AAA"/>
    <property type="match status" value="1"/>
</dbReference>
<keyword evidence="3" id="KW-0805">Transcription regulation</keyword>
<dbReference type="PROSITE" id="PS00676">
    <property type="entry name" value="SIGMA54_INTERACT_2"/>
    <property type="match status" value="1"/>
</dbReference>
<dbReference type="PROSITE" id="PS00675">
    <property type="entry name" value="SIGMA54_INTERACT_1"/>
    <property type="match status" value="1"/>
</dbReference>
<dbReference type="SUPFAM" id="SSF52540">
    <property type="entry name" value="P-loop containing nucleoside triphosphate hydrolases"/>
    <property type="match status" value="1"/>
</dbReference>
<dbReference type="InterPro" id="IPR002197">
    <property type="entry name" value="HTH_Fis"/>
</dbReference>
<dbReference type="AlphaFoldDB" id="A0A1H3LT41"/>
<dbReference type="NCBIfam" id="TIGR00229">
    <property type="entry name" value="sensory_box"/>
    <property type="match status" value="2"/>
</dbReference>
<protein>
    <submittedName>
        <fullName evidence="9">PAS domain S-box-containing protein</fullName>
    </submittedName>
</protein>
<dbReference type="PANTHER" id="PTHR32071:SF57">
    <property type="entry name" value="C4-DICARBOXYLATE TRANSPORT TRANSCRIPTIONAL REGULATORY PROTEIN DCTD"/>
    <property type="match status" value="1"/>
</dbReference>
<accession>A0A1H3LT41</accession>
<dbReference type="SUPFAM" id="SSF46689">
    <property type="entry name" value="Homeodomain-like"/>
    <property type="match status" value="1"/>
</dbReference>
<dbReference type="SMART" id="SM00091">
    <property type="entry name" value="PAS"/>
    <property type="match status" value="2"/>
</dbReference>
<reference evidence="10" key="1">
    <citation type="submission" date="2016-10" db="EMBL/GenBank/DDBJ databases">
        <authorList>
            <person name="Varghese N."/>
            <person name="Submissions S."/>
        </authorList>
    </citation>
    <scope>NUCLEOTIDE SEQUENCE [LARGE SCALE GENOMIC DNA]</scope>
    <source>
        <strain evidence="10">DSM 21650</strain>
    </source>
</reference>
<dbReference type="InterPro" id="IPR025662">
    <property type="entry name" value="Sigma_54_int_dom_ATP-bd_1"/>
</dbReference>
<dbReference type="InterPro" id="IPR058031">
    <property type="entry name" value="AAA_lid_NorR"/>
</dbReference>
<name>A0A1H3LT41_9FIRM</name>
<organism evidence="9 10">
    <name type="scientific">Proteiniborus ethanoligenes</name>
    <dbReference type="NCBI Taxonomy" id="415015"/>
    <lineage>
        <taxon>Bacteria</taxon>
        <taxon>Bacillati</taxon>
        <taxon>Bacillota</taxon>
        <taxon>Clostridia</taxon>
        <taxon>Eubacteriales</taxon>
        <taxon>Proteiniborus</taxon>
    </lineage>
</organism>
<evidence type="ECO:0000256" key="4">
    <source>
        <dbReference type="ARBA" id="ARBA00023125"/>
    </source>
</evidence>
<feature type="domain" description="Sigma-54 factor interaction" evidence="7">
    <location>
        <begin position="269"/>
        <end position="499"/>
    </location>
</feature>
<dbReference type="InterPro" id="IPR025944">
    <property type="entry name" value="Sigma_54_int_dom_CS"/>
</dbReference>
<proteinExistence type="predicted"/>
<dbReference type="GO" id="GO:0005524">
    <property type="term" value="F:ATP binding"/>
    <property type="evidence" value="ECO:0007669"/>
    <property type="project" value="UniProtKB-KW"/>
</dbReference>
<dbReference type="PROSITE" id="PS50045">
    <property type="entry name" value="SIGMA54_INTERACT_4"/>
    <property type="match status" value="1"/>
</dbReference>
<evidence type="ECO:0000256" key="5">
    <source>
        <dbReference type="ARBA" id="ARBA00023163"/>
    </source>
</evidence>
<dbReference type="Pfam" id="PF02954">
    <property type="entry name" value="HTH_8"/>
    <property type="match status" value="1"/>
</dbReference>
<dbReference type="GO" id="GO:0006355">
    <property type="term" value="P:regulation of DNA-templated transcription"/>
    <property type="evidence" value="ECO:0007669"/>
    <property type="project" value="InterPro"/>
</dbReference>
<dbReference type="Gene3D" id="3.40.50.300">
    <property type="entry name" value="P-loop containing nucleotide triphosphate hydrolases"/>
    <property type="match status" value="1"/>
</dbReference>
<evidence type="ECO:0000256" key="2">
    <source>
        <dbReference type="ARBA" id="ARBA00022840"/>
    </source>
</evidence>
<dbReference type="InterPro" id="IPR009057">
    <property type="entry name" value="Homeodomain-like_sf"/>
</dbReference>
<keyword evidence="6" id="KW-0175">Coiled coil</keyword>
<dbReference type="InterPro" id="IPR035965">
    <property type="entry name" value="PAS-like_dom_sf"/>
</dbReference>
<evidence type="ECO:0000259" key="7">
    <source>
        <dbReference type="PROSITE" id="PS50045"/>
    </source>
</evidence>
<dbReference type="InterPro" id="IPR025943">
    <property type="entry name" value="Sigma_54_int_dom_ATP-bd_2"/>
</dbReference>
<dbReference type="FunFam" id="3.40.50.300:FF:000006">
    <property type="entry name" value="DNA-binding transcriptional regulator NtrC"/>
    <property type="match status" value="1"/>
</dbReference>